<feature type="region of interest" description="Disordered" evidence="1">
    <location>
        <begin position="273"/>
        <end position="300"/>
    </location>
</feature>
<proteinExistence type="predicted"/>
<evidence type="ECO:0000256" key="1">
    <source>
        <dbReference type="SAM" id="MobiDB-lite"/>
    </source>
</evidence>
<gene>
    <name evidence="5" type="ORF">OHA16_35835</name>
</gene>
<feature type="region of interest" description="Disordered" evidence="1">
    <location>
        <begin position="395"/>
        <end position="419"/>
    </location>
</feature>
<dbReference type="InterPro" id="IPR020845">
    <property type="entry name" value="AMP-binding_CS"/>
</dbReference>
<dbReference type="RefSeq" id="WP_328958439.1">
    <property type="nucleotide sequence ID" value="NZ_CP108110.1"/>
</dbReference>
<evidence type="ECO:0000313" key="5">
    <source>
        <dbReference type="EMBL" id="WUQ87884.1"/>
    </source>
</evidence>
<keyword evidence="2" id="KW-1133">Transmembrane helix</keyword>
<keyword evidence="2" id="KW-0812">Transmembrane</keyword>
<feature type="compositionally biased region" description="Basic and acidic residues" evidence="1">
    <location>
        <begin position="404"/>
        <end position="419"/>
    </location>
</feature>
<dbReference type="Pfam" id="PF00501">
    <property type="entry name" value="AMP-binding"/>
    <property type="match status" value="1"/>
</dbReference>
<dbReference type="SUPFAM" id="SSF56801">
    <property type="entry name" value="Acetyl-CoA synthetase-like"/>
    <property type="match status" value="1"/>
</dbReference>
<feature type="region of interest" description="Disordered" evidence="1">
    <location>
        <begin position="544"/>
        <end position="579"/>
    </location>
</feature>
<dbReference type="EMBL" id="CP108110">
    <property type="protein sequence ID" value="WUQ87884.1"/>
    <property type="molecule type" value="Genomic_DNA"/>
</dbReference>
<evidence type="ECO:0000259" key="3">
    <source>
        <dbReference type="Pfam" id="PF00501"/>
    </source>
</evidence>
<dbReference type="Pfam" id="PF13193">
    <property type="entry name" value="AMP-binding_C"/>
    <property type="match status" value="1"/>
</dbReference>
<feature type="domain" description="AMP-dependent synthetase/ligase" evidence="3">
    <location>
        <begin position="22"/>
        <end position="401"/>
    </location>
</feature>
<dbReference type="PROSITE" id="PS00455">
    <property type="entry name" value="AMP_BINDING"/>
    <property type="match status" value="1"/>
</dbReference>
<dbReference type="Proteomes" id="UP001432222">
    <property type="component" value="Chromosome"/>
</dbReference>
<feature type="transmembrane region" description="Helical" evidence="2">
    <location>
        <begin position="662"/>
        <end position="680"/>
    </location>
</feature>
<dbReference type="Gene3D" id="3.30.300.30">
    <property type="match status" value="1"/>
</dbReference>
<reference evidence="5" key="1">
    <citation type="submission" date="2022-10" db="EMBL/GenBank/DDBJ databases">
        <title>The complete genomes of actinobacterial strains from the NBC collection.</title>
        <authorList>
            <person name="Joergensen T.S."/>
            <person name="Alvarez Arevalo M."/>
            <person name="Sterndorff E.B."/>
            <person name="Faurdal D."/>
            <person name="Vuksanovic O."/>
            <person name="Mourched A.-S."/>
            <person name="Charusanti P."/>
            <person name="Shaw S."/>
            <person name="Blin K."/>
            <person name="Weber T."/>
        </authorList>
    </citation>
    <scope>NUCLEOTIDE SEQUENCE</scope>
    <source>
        <strain evidence="5">NBC_00222</strain>
    </source>
</reference>
<feature type="compositionally biased region" description="Low complexity" evidence="1">
    <location>
        <begin position="273"/>
        <end position="294"/>
    </location>
</feature>
<feature type="transmembrane region" description="Helical" evidence="2">
    <location>
        <begin position="629"/>
        <end position="650"/>
    </location>
</feature>
<dbReference type="InterPro" id="IPR025110">
    <property type="entry name" value="AMP-bd_C"/>
</dbReference>
<feature type="domain" description="AMP-binding enzyme C-terminal" evidence="4">
    <location>
        <begin position="471"/>
        <end position="545"/>
    </location>
</feature>
<accession>A0ABZ1UCT3</accession>
<keyword evidence="2" id="KW-0472">Membrane</keyword>
<evidence type="ECO:0000256" key="2">
    <source>
        <dbReference type="SAM" id="Phobius"/>
    </source>
</evidence>
<evidence type="ECO:0000259" key="4">
    <source>
        <dbReference type="Pfam" id="PF13193"/>
    </source>
</evidence>
<feature type="region of interest" description="Disordered" evidence="1">
    <location>
        <begin position="1"/>
        <end position="20"/>
    </location>
</feature>
<evidence type="ECO:0000313" key="6">
    <source>
        <dbReference type="Proteomes" id="UP001432222"/>
    </source>
</evidence>
<dbReference type="PANTHER" id="PTHR45527:SF1">
    <property type="entry name" value="FATTY ACID SYNTHASE"/>
    <property type="match status" value="1"/>
</dbReference>
<dbReference type="InterPro" id="IPR042099">
    <property type="entry name" value="ANL_N_sf"/>
</dbReference>
<feature type="compositionally biased region" description="Gly residues" evidence="1">
    <location>
        <begin position="565"/>
        <end position="579"/>
    </location>
</feature>
<protein>
    <submittedName>
        <fullName evidence="5">AMP-binding protein</fullName>
    </submittedName>
</protein>
<dbReference type="InterPro" id="IPR045851">
    <property type="entry name" value="AMP-bd_C_sf"/>
</dbReference>
<name>A0ABZ1UCT3_9ACTN</name>
<organism evidence="5 6">
    <name type="scientific">Kitasatospora purpeofusca</name>
    <dbReference type="NCBI Taxonomy" id="67352"/>
    <lineage>
        <taxon>Bacteria</taxon>
        <taxon>Bacillati</taxon>
        <taxon>Actinomycetota</taxon>
        <taxon>Actinomycetes</taxon>
        <taxon>Kitasatosporales</taxon>
        <taxon>Streptomycetaceae</taxon>
        <taxon>Kitasatospora</taxon>
    </lineage>
</organism>
<dbReference type="InterPro" id="IPR000873">
    <property type="entry name" value="AMP-dep_synth/lig_dom"/>
</dbReference>
<feature type="transmembrane region" description="Helical" evidence="2">
    <location>
        <begin position="700"/>
        <end position="719"/>
    </location>
</feature>
<sequence length="729" mass="76274">MTGTDTPPELGTGRAGTLPGRFEEHARAAPEAVALRWAGAELRYGELDARADRLARHLVARGLGPGRLAAVALGRGAEVYVALLAVLKTGAAYLPLEPGAPDPLLRHVLTEAAPALVVTEEAHRIRLTDAGARELVCVDSAAAAVAAQPAGPPPVDLDPDGLAVVLTTSGTTGAPRCAGLSHRNLLAAHHGWRTVYGITPADRILSTASLEFDVFTADWVRALCSGATLVVAPRNLTLDRAADIADLPPLIAAERITLLELNTRTARRLTALLASTDGSGPTPGSGPTARSGPTDGDHPLAGVRVLTVGAEKWWLDEHLALQRLVGRSTRVINVYGLAEASVDSTWFEVRGPDEVPDGAALSVVGLPFPGARVYVLDPDGTPLRDGTVGEIALAGPGLGPGDPGRPEETSRRFVRSDHDPDGRVLLTGDLGRIAEGGTLEFVGRAAGVVGPTGARVSAAVAGTVSRAARAEARLRARPGVREAAVAEVEVAPGRRELVGYAVTVPGAPETDGWSLTAALTAALPAGEAPAAVVPVPELPRTRAGKLDRDALPLPAPADRTAPRRSGGGKGYRGKGGGGRSGGGAEAEPFLGCGVLLVGVPVAVVAWLLTERLWPGSTDVSAVPAPYDSLFRVLYLFEWASFGLGVVWLLCGAAVTARQRRPVGLSVATHLAVFWLLASWWPQDNLYRTTRPWDWYAQTWLVYVFNIALMVSAAIVVRFLTWQPGPRKRP</sequence>
<keyword evidence="6" id="KW-1185">Reference proteome</keyword>
<dbReference type="Gene3D" id="3.40.50.12780">
    <property type="entry name" value="N-terminal domain of ligase-like"/>
    <property type="match status" value="1"/>
</dbReference>
<dbReference type="PANTHER" id="PTHR45527">
    <property type="entry name" value="NONRIBOSOMAL PEPTIDE SYNTHETASE"/>
    <property type="match status" value="1"/>
</dbReference>